<comment type="caution">
    <text evidence="1">The sequence shown here is derived from an EMBL/GenBank/DDBJ whole genome shotgun (WGS) entry which is preliminary data.</text>
</comment>
<name>A0ACB0XV05_MELEN</name>
<dbReference type="EMBL" id="CAVMJV010000003">
    <property type="protein sequence ID" value="CAK5018879.1"/>
    <property type="molecule type" value="Genomic_DNA"/>
</dbReference>
<proteinExistence type="predicted"/>
<evidence type="ECO:0000313" key="1">
    <source>
        <dbReference type="EMBL" id="CAK5018879.1"/>
    </source>
</evidence>
<dbReference type="Proteomes" id="UP001497535">
    <property type="component" value="Unassembled WGS sequence"/>
</dbReference>
<evidence type="ECO:0000313" key="2">
    <source>
        <dbReference type="Proteomes" id="UP001497535"/>
    </source>
</evidence>
<gene>
    <name evidence="1" type="ORF">MENTE1834_LOCUS3974</name>
</gene>
<organism evidence="1 2">
    <name type="scientific">Meloidogyne enterolobii</name>
    <name type="common">Root-knot nematode worm</name>
    <name type="synonym">Meloidogyne mayaguensis</name>
    <dbReference type="NCBI Taxonomy" id="390850"/>
    <lineage>
        <taxon>Eukaryota</taxon>
        <taxon>Metazoa</taxon>
        <taxon>Ecdysozoa</taxon>
        <taxon>Nematoda</taxon>
        <taxon>Chromadorea</taxon>
        <taxon>Rhabditida</taxon>
        <taxon>Tylenchina</taxon>
        <taxon>Tylenchomorpha</taxon>
        <taxon>Tylenchoidea</taxon>
        <taxon>Meloidogynidae</taxon>
        <taxon>Meloidogyninae</taxon>
        <taxon>Meloidogyne</taxon>
    </lineage>
</organism>
<accession>A0ACB0XV05</accession>
<reference evidence="1" key="1">
    <citation type="submission" date="2023-11" db="EMBL/GenBank/DDBJ databases">
        <authorList>
            <person name="Poullet M."/>
        </authorList>
    </citation>
    <scope>NUCLEOTIDE SEQUENCE</scope>
    <source>
        <strain evidence="1">E1834</strain>
    </source>
</reference>
<protein>
    <submittedName>
        <fullName evidence="1">Uncharacterized protein</fullName>
    </submittedName>
</protein>
<keyword evidence="2" id="KW-1185">Reference proteome</keyword>
<sequence>MDVKTKNVHRPIKNFIAKLEGSEEPDKWVLLGNHADAWSKGSIDPGTGTSIMLEMARVLSIYSKETGWRPRRTIIFCQWDAEEFGLIGSTEWVEQNLLQLKQRAVAYINLDNFNGNMTLNIKAVPLLYRLIVDVASRQFS</sequence>